<dbReference type="Gene3D" id="3.40.50.300">
    <property type="entry name" value="P-loop containing nucleotide triphosphate hydrolases"/>
    <property type="match status" value="1"/>
</dbReference>
<dbReference type="Proteomes" id="UP000268372">
    <property type="component" value="Unassembled WGS sequence"/>
</dbReference>
<evidence type="ECO:0000313" key="8">
    <source>
        <dbReference type="EMBL" id="RRA89354.1"/>
    </source>
</evidence>
<dbReference type="FunFam" id="3.40.50.300:FF:000013">
    <property type="entry name" value="PhoH family ATPase"/>
    <property type="match status" value="1"/>
</dbReference>
<dbReference type="AlphaFoldDB" id="A0A3P1AK89"/>
<dbReference type="RefSeq" id="WP_124900571.1">
    <property type="nucleotide sequence ID" value="NZ_RQTJ01000055.1"/>
</dbReference>
<dbReference type="InterPro" id="IPR027417">
    <property type="entry name" value="P-loop_NTPase"/>
</dbReference>
<dbReference type="InterPro" id="IPR051451">
    <property type="entry name" value="PhoH2-like"/>
</dbReference>
<evidence type="ECO:0000256" key="1">
    <source>
        <dbReference type="ARBA" id="ARBA00004496"/>
    </source>
</evidence>
<dbReference type="EMBL" id="RQTJ01000055">
    <property type="protein sequence ID" value="RRA89354.1"/>
    <property type="molecule type" value="Genomic_DNA"/>
</dbReference>
<accession>A0A3P1AK89</accession>
<comment type="subcellular location">
    <subcellularLocation>
        <location evidence="1">Cytoplasm</location>
    </subcellularLocation>
</comment>
<organism evidence="8 9">
    <name type="scientific">Paenimyroides viscosum</name>
    <dbReference type="NCBI Taxonomy" id="2488729"/>
    <lineage>
        <taxon>Bacteria</taxon>
        <taxon>Pseudomonadati</taxon>
        <taxon>Bacteroidota</taxon>
        <taxon>Flavobacteriia</taxon>
        <taxon>Flavobacteriales</taxon>
        <taxon>Flavobacteriaceae</taxon>
        <taxon>Paenimyroides</taxon>
    </lineage>
</organism>
<feature type="domain" description="PhoH-like protein" evidence="7">
    <location>
        <begin position="105"/>
        <end position="308"/>
    </location>
</feature>
<keyword evidence="9" id="KW-1185">Reference proteome</keyword>
<dbReference type="GO" id="GO:0005524">
    <property type="term" value="F:ATP binding"/>
    <property type="evidence" value="ECO:0007669"/>
    <property type="project" value="UniProtKB-KW"/>
</dbReference>
<gene>
    <name evidence="8" type="ORF">EG242_14330</name>
</gene>
<dbReference type="PANTHER" id="PTHR30473">
    <property type="entry name" value="PROTEIN PHOH"/>
    <property type="match status" value="1"/>
</dbReference>
<keyword evidence="5" id="KW-0067">ATP-binding</keyword>
<evidence type="ECO:0000313" key="9">
    <source>
        <dbReference type="Proteomes" id="UP000268372"/>
    </source>
</evidence>
<evidence type="ECO:0000256" key="2">
    <source>
        <dbReference type="ARBA" id="ARBA00010393"/>
    </source>
</evidence>
<protein>
    <recommendedName>
        <fullName evidence="6">PhoH-like protein</fullName>
    </recommendedName>
</protein>
<keyword evidence="3" id="KW-0963">Cytoplasm</keyword>
<dbReference type="PANTHER" id="PTHR30473:SF1">
    <property type="entry name" value="PHOH-LIKE PROTEIN"/>
    <property type="match status" value="1"/>
</dbReference>
<dbReference type="SUPFAM" id="SSF52540">
    <property type="entry name" value="P-loop containing nucleoside triphosphate hydrolases"/>
    <property type="match status" value="1"/>
</dbReference>
<dbReference type="InterPro" id="IPR003714">
    <property type="entry name" value="PhoH"/>
</dbReference>
<sequence>MNERIIELEHITPKDFWGAQDIHLEVIKKLYPKLKIVARGTTMKIYGEAEILDQFQTRFDRILKYYEKYSQLNENIIERLILDDVPQRMDKSDEILVHGLGGKLIKATTPNQQKMVDLVYKNDMVFAVGPAGTGKTYTGVALAVKALKEKQVKRIILTRPAVEAGENLGFLPGDMKEKLDPYMQPLYDALRDMLPPTTLEDYLLKGIIQIAPLAFMRGRTLDNAFVILDEAQNTTHSQMKMFLTRMGKNAKFIITGDPGQVDLPRKVTSGLREALRILEGVEGIGFVFLDDKDIVRHRLVKKIVEAYKIVETANEFASHQNYYSNNSSQNTQNENPTS</sequence>
<evidence type="ECO:0000256" key="3">
    <source>
        <dbReference type="ARBA" id="ARBA00022490"/>
    </source>
</evidence>
<keyword evidence="4" id="KW-0547">Nucleotide-binding</keyword>
<comment type="similarity">
    <text evidence="2">Belongs to the PhoH family.</text>
</comment>
<evidence type="ECO:0000256" key="4">
    <source>
        <dbReference type="ARBA" id="ARBA00022741"/>
    </source>
</evidence>
<comment type="caution">
    <text evidence="8">The sequence shown here is derived from an EMBL/GenBank/DDBJ whole genome shotgun (WGS) entry which is preliminary data.</text>
</comment>
<evidence type="ECO:0000256" key="6">
    <source>
        <dbReference type="ARBA" id="ARBA00039970"/>
    </source>
</evidence>
<evidence type="ECO:0000259" key="7">
    <source>
        <dbReference type="Pfam" id="PF02562"/>
    </source>
</evidence>
<proteinExistence type="inferred from homology"/>
<reference evidence="8 9" key="1">
    <citation type="submission" date="2018-11" db="EMBL/GenBank/DDBJ databases">
        <title>Flavobacterium sp. nov., YIM 102796 draft genome.</title>
        <authorList>
            <person name="Li G."/>
            <person name="Jiang Y."/>
        </authorList>
    </citation>
    <scope>NUCLEOTIDE SEQUENCE [LARGE SCALE GENOMIC DNA]</scope>
    <source>
        <strain evidence="8 9">YIM 102796</strain>
    </source>
</reference>
<name>A0A3P1AK89_9FLAO</name>
<evidence type="ECO:0000256" key="5">
    <source>
        <dbReference type="ARBA" id="ARBA00022840"/>
    </source>
</evidence>
<dbReference type="OrthoDB" id="9773137at2"/>
<dbReference type="Pfam" id="PF02562">
    <property type="entry name" value="PhoH"/>
    <property type="match status" value="1"/>
</dbReference>
<dbReference type="GO" id="GO:0005829">
    <property type="term" value="C:cytosol"/>
    <property type="evidence" value="ECO:0007669"/>
    <property type="project" value="TreeGrafter"/>
</dbReference>